<evidence type="ECO:0000313" key="3">
    <source>
        <dbReference type="EMBL" id="TWT98815.1"/>
    </source>
</evidence>
<feature type="transmembrane region" description="Helical" evidence="1">
    <location>
        <begin position="20"/>
        <end position="41"/>
    </location>
</feature>
<evidence type="ECO:0000259" key="2">
    <source>
        <dbReference type="Pfam" id="PF07811"/>
    </source>
</evidence>
<keyword evidence="1" id="KW-0472">Membrane</keyword>
<feature type="domain" description="TadE-like" evidence="2">
    <location>
        <begin position="22"/>
        <end position="62"/>
    </location>
</feature>
<organism evidence="3 4">
    <name type="scientific">Neorhodopirellula pilleata</name>
    <dbReference type="NCBI Taxonomy" id="2714738"/>
    <lineage>
        <taxon>Bacteria</taxon>
        <taxon>Pseudomonadati</taxon>
        <taxon>Planctomycetota</taxon>
        <taxon>Planctomycetia</taxon>
        <taxon>Pirellulales</taxon>
        <taxon>Pirellulaceae</taxon>
        <taxon>Neorhodopirellula</taxon>
    </lineage>
</organism>
<evidence type="ECO:0000256" key="1">
    <source>
        <dbReference type="SAM" id="Phobius"/>
    </source>
</evidence>
<dbReference type="AlphaFoldDB" id="A0A5C6AI20"/>
<keyword evidence="1" id="KW-0812">Transmembrane</keyword>
<comment type="caution">
    <text evidence="3">The sequence shown here is derived from an EMBL/GenBank/DDBJ whole genome shotgun (WGS) entry which is preliminary data.</text>
</comment>
<proteinExistence type="predicted"/>
<accession>A0A5C6AI20</accession>
<keyword evidence="4" id="KW-1185">Reference proteome</keyword>
<dbReference type="EMBL" id="SJPM01000003">
    <property type="protein sequence ID" value="TWT98815.1"/>
    <property type="molecule type" value="Genomic_DNA"/>
</dbReference>
<protein>
    <submittedName>
        <fullName evidence="3">TadE-like protein</fullName>
    </submittedName>
</protein>
<sequence>MFRHSRLRPLKTPSRSLRAALAVTELAIGLPVVLVVAMGTMEACTMIRLRQKLKIIAYEGARVGVLPEAGIVNVQYQCQLLSQDQSLALVDIATEPADPTTLSSGDWLKVEATAPFNANSLTGTWMSSAFSLTESVSMQKP</sequence>
<evidence type="ECO:0000313" key="4">
    <source>
        <dbReference type="Proteomes" id="UP000316213"/>
    </source>
</evidence>
<keyword evidence="1" id="KW-1133">Transmembrane helix</keyword>
<dbReference type="InterPro" id="IPR012495">
    <property type="entry name" value="TadE-like_dom"/>
</dbReference>
<name>A0A5C6AI20_9BACT</name>
<dbReference type="Pfam" id="PF07811">
    <property type="entry name" value="TadE"/>
    <property type="match status" value="1"/>
</dbReference>
<dbReference type="RefSeq" id="WP_197167812.1">
    <property type="nucleotide sequence ID" value="NZ_SJPM01000003.1"/>
</dbReference>
<dbReference type="Proteomes" id="UP000316213">
    <property type="component" value="Unassembled WGS sequence"/>
</dbReference>
<reference evidence="3 4" key="1">
    <citation type="submission" date="2019-02" db="EMBL/GenBank/DDBJ databases">
        <title>Deep-cultivation of Planctomycetes and their phenomic and genomic characterization uncovers novel biology.</title>
        <authorList>
            <person name="Wiegand S."/>
            <person name="Jogler M."/>
            <person name="Boedeker C."/>
            <person name="Pinto D."/>
            <person name="Vollmers J."/>
            <person name="Rivas-Marin E."/>
            <person name="Kohn T."/>
            <person name="Peeters S.H."/>
            <person name="Heuer A."/>
            <person name="Rast P."/>
            <person name="Oberbeckmann S."/>
            <person name="Bunk B."/>
            <person name="Jeske O."/>
            <person name="Meyerdierks A."/>
            <person name="Storesund J.E."/>
            <person name="Kallscheuer N."/>
            <person name="Luecker S."/>
            <person name="Lage O.M."/>
            <person name="Pohl T."/>
            <person name="Merkel B.J."/>
            <person name="Hornburger P."/>
            <person name="Mueller R.-W."/>
            <person name="Bruemmer F."/>
            <person name="Labrenz M."/>
            <person name="Spormann A.M."/>
            <person name="Op Den Camp H."/>
            <person name="Overmann J."/>
            <person name="Amann R."/>
            <person name="Jetten M.S.M."/>
            <person name="Mascher T."/>
            <person name="Medema M.H."/>
            <person name="Devos D.P."/>
            <person name="Kaster A.-K."/>
            <person name="Ovreas L."/>
            <person name="Rohde M."/>
            <person name="Galperin M.Y."/>
            <person name="Jogler C."/>
        </authorList>
    </citation>
    <scope>NUCLEOTIDE SEQUENCE [LARGE SCALE GENOMIC DNA]</scope>
    <source>
        <strain evidence="3 4">Pla100</strain>
    </source>
</reference>
<gene>
    <name evidence="3" type="ORF">Pla100_19810</name>
</gene>